<keyword evidence="2" id="KW-1185">Reference proteome</keyword>
<dbReference type="RefSeq" id="WP_311593406.1">
    <property type="nucleotide sequence ID" value="NZ_JAVRHV010000004.1"/>
</dbReference>
<dbReference type="EMBL" id="JAVRHV010000004">
    <property type="protein sequence ID" value="MDT0553394.1"/>
    <property type="molecule type" value="Genomic_DNA"/>
</dbReference>
<gene>
    <name evidence="1" type="ORF">RM519_09075</name>
</gene>
<protein>
    <submittedName>
        <fullName evidence="1">Na(+)-translocating NADH-quinone reductase subunit F</fullName>
    </submittedName>
</protein>
<proteinExistence type="predicted"/>
<comment type="caution">
    <text evidence="1">The sequence shown here is derived from an EMBL/GenBank/DDBJ whole genome shotgun (WGS) entry which is preliminary data.</text>
</comment>
<reference evidence="1 2" key="1">
    <citation type="submission" date="2023-09" db="EMBL/GenBank/DDBJ databases">
        <authorList>
            <person name="Rey-Velasco X."/>
        </authorList>
    </citation>
    <scope>NUCLEOTIDE SEQUENCE [LARGE SCALE GENOMIC DNA]</scope>
    <source>
        <strain evidence="1 2">P050</strain>
    </source>
</reference>
<dbReference type="Proteomes" id="UP001252186">
    <property type="component" value="Unassembled WGS sequence"/>
</dbReference>
<accession>A0ABU2Y6Y2</accession>
<sequence length="125" mass="14469">MSRELTKQELHYLAMNIVGKDLEKRGFEFIAIESNLRKQPQFVCIDKKNQRYFVIAKAILLPNDPHTFDVIKMETFKAHAREHDAKVLYAGVGLGNPEGDHLPIIKDEEYLLEYAGIQFLDVEHN</sequence>
<evidence type="ECO:0000313" key="2">
    <source>
        <dbReference type="Proteomes" id="UP001252186"/>
    </source>
</evidence>
<organism evidence="1 2">
    <name type="scientific">Urechidicola vernalis</name>
    <dbReference type="NCBI Taxonomy" id="3075600"/>
    <lineage>
        <taxon>Bacteria</taxon>
        <taxon>Pseudomonadati</taxon>
        <taxon>Bacteroidota</taxon>
        <taxon>Flavobacteriia</taxon>
        <taxon>Flavobacteriales</taxon>
        <taxon>Flavobacteriaceae</taxon>
        <taxon>Urechidicola</taxon>
    </lineage>
</organism>
<evidence type="ECO:0000313" key="1">
    <source>
        <dbReference type="EMBL" id="MDT0553394.1"/>
    </source>
</evidence>
<name>A0ABU2Y6Y2_9FLAO</name>